<protein>
    <recommendedName>
        <fullName evidence="4">BZIP domain-containing protein</fullName>
    </recommendedName>
</protein>
<dbReference type="Proteomes" id="UP001530315">
    <property type="component" value="Unassembled WGS sequence"/>
</dbReference>
<feature type="compositionally biased region" description="Basic and acidic residues" evidence="1">
    <location>
        <begin position="430"/>
        <end position="446"/>
    </location>
</feature>
<dbReference type="EMBL" id="JALLAZ020000560">
    <property type="protein sequence ID" value="KAL3792375.1"/>
    <property type="molecule type" value="Genomic_DNA"/>
</dbReference>
<evidence type="ECO:0000313" key="2">
    <source>
        <dbReference type="EMBL" id="KAL3792375.1"/>
    </source>
</evidence>
<feature type="region of interest" description="Disordered" evidence="1">
    <location>
        <begin position="106"/>
        <end position="146"/>
    </location>
</feature>
<sequence length="732" mass="76063">MAMTNSEWDDIPTSSELFGGDFFGDELMEMYTADHGLNLGDNSAGSVITISAAAAAAVGASCGYDDVSKHPGILVAMNAAAMDGGLSPLGSNMEFIPMSAPSESFLPSYHHSPEQQVKDNNDTAPPHVSAQAAPPAPPAAPTSASQPATAAAAAVVAKRPIAVLPAPAQGGPTKKRKGAAHATAMTTTAAAPLQAKVASSGGVKVGAPPSVLNRIVSTSASSVNVNFSQAVTALSAAAAAAARPPNGATTLNKKPAFHAINSIVFPKDKMPVGGGIKHQGIARQSAVPSSVVAAPNRIPPHTSSLAAPAKVASMGKISDGPASSSSVVGPKLATTEADFKDIATAAVSSLIQNASSSSPNLCPTPVVAKPSVATTIDTSTAHINALTSQNWVTACGNPIPEDSFSCDASVGGDTACDKAARNARRATLSQEERAKQNRDRNREHARNTRLRKKAYVEELKRTLTELVSQRDSAEVERRHEAQRNREQREVRFRVMEEFLKLRGRNEPNSARWVAILEDGFAFALPRTPFRRMVDGDKSWTSGDLQGGNDHSPSFVCSEQVLRGAAAVIEDSAHLSTFLNSIGGTFSSHCGAAQVQIIYQCDRKRFFMDGNVAFMDFTASTLGAVSRGLANEVSFKGSMKALFSPASNKLISVDMIFDTASIVHQVEAMGIVAMSDAAASAAAHEADALLDSLQMPQMFADNGDVAASAPGPVSVSSDDGERSTDGSHALVNA</sequence>
<keyword evidence="3" id="KW-1185">Reference proteome</keyword>
<proteinExistence type="predicted"/>
<evidence type="ECO:0000313" key="3">
    <source>
        <dbReference type="Proteomes" id="UP001530315"/>
    </source>
</evidence>
<feature type="compositionally biased region" description="Low complexity" evidence="1">
    <location>
        <begin position="124"/>
        <end position="133"/>
    </location>
</feature>
<feature type="region of interest" description="Disordered" evidence="1">
    <location>
        <begin position="165"/>
        <end position="184"/>
    </location>
</feature>
<dbReference type="CDD" id="cd14809">
    <property type="entry name" value="bZIP_AUREO-like"/>
    <property type="match status" value="1"/>
</dbReference>
<feature type="compositionally biased region" description="Low complexity" evidence="1">
    <location>
        <begin position="703"/>
        <end position="716"/>
    </location>
</feature>
<reference evidence="2 3" key="1">
    <citation type="submission" date="2024-10" db="EMBL/GenBank/DDBJ databases">
        <title>Updated reference genomes for cyclostephanoid diatoms.</title>
        <authorList>
            <person name="Roberts W.R."/>
            <person name="Alverson A.J."/>
        </authorList>
    </citation>
    <scope>NUCLEOTIDE SEQUENCE [LARGE SCALE GENOMIC DNA]</scope>
    <source>
        <strain evidence="2 3">AJA276-08</strain>
    </source>
</reference>
<evidence type="ECO:0000256" key="1">
    <source>
        <dbReference type="SAM" id="MobiDB-lite"/>
    </source>
</evidence>
<evidence type="ECO:0008006" key="4">
    <source>
        <dbReference type="Google" id="ProtNLM"/>
    </source>
</evidence>
<gene>
    <name evidence="2" type="ORF">ACHAW5_010776</name>
</gene>
<name>A0ABD3Q284_9STRA</name>
<feature type="region of interest" description="Disordered" evidence="1">
    <location>
        <begin position="701"/>
        <end position="732"/>
    </location>
</feature>
<accession>A0ABD3Q284</accession>
<feature type="compositionally biased region" description="Basic and acidic residues" evidence="1">
    <location>
        <begin position="111"/>
        <end position="121"/>
    </location>
</feature>
<organism evidence="2 3">
    <name type="scientific">Stephanodiscus triporus</name>
    <dbReference type="NCBI Taxonomy" id="2934178"/>
    <lineage>
        <taxon>Eukaryota</taxon>
        <taxon>Sar</taxon>
        <taxon>Stramenopiles</taxon>
        <taxon>Ochrophyta</taxon>
        <taxon>Bacillariophyta</taxon>
        <taxon>Coscinodiscophyceae</taxon>
        <taxon>Thalassiosirophycidae</taxon>
        <taxon>Stephanodiscales</taxon>
        <taxon>Stephanodiscaceae</taxon>
        <taxon>Stephanodiscus</taxon>
    </lineage>
</organism>
<feature type="region of interest" description="Disordered" evidence="1">
    <location>
        <begin position="427"/>
        <end position="450"/>
    </location>
</feature>
<dbReference type="AlphaFoldDB" id="A0ABD3Q284"/>
<comment type="caution">
    <text evidence="2">The sequence shown here is derived from an EMBL/GenBank/DDBJ whole genome shotgun (WGS) entry which is preliminary data.</text>
</comment>